<dbReference type="PANTHER" id="PTHR10989:SF16">
    <property type="entry name" value="AT02829P-RELATED"/>
    <property type="match status" value="1"/>
</dbReference>
<feature type="transmembrane region" description="Helical" evidence="5">
    <location>
        <begin position="127"/>
        <end position="148"/>
    </location>
</feature>
<evidence type="ECO:0000256" key="2">
    <source>
        <dbReference type="ARBA" id="ARBA00022692"/>
    </source>
</evidence>
<dbReference type="Pfam" id="PF04750">
    <property type="entry name" value="Far-17a_AIG1"/>
    <property type="match status" value="1"/>
</dbReference>
<dbReference type="GO" id="GO:0016020">
    <property type="term" value="C:membrane"/>
    <property type="evidence" value="ECO:0007669"/>
    <property type="project" value="InterPro"/>
</dbReference>
<evidence type="ECO:0000256" key="4">
    <source>
        <dbReference type="ARBA" id="ARBA00023136"/>
    </source>
</evidence>
<dbReference type="EMBL" id="ML996574">
    <property type="protein sequence ID" value="KAF2757230.1"/>
    <property type="molecule type" value="Genomic_DNA"/>
</dbReference>
<feature type="transmembrane region" description="Helical" evidence="5">
    <location>
        <begin position="63"/>
        <end position="84"/>
    </location>
</feature>
<dbReference type="GO" id="GO:0012505">
    <property type="term" value="C:endomembrane system"/>
    <property type="evidence" value="ECO:0007669"/>
    <property type="project" value="UniProtKB-SubCell"/>
</dbReference>
<evidence type="ECO:0000313" key="6">
    <source>
        <dbReference type="EMBL" id="KAF2757230.1"/>
    </source>
</evidence>
<evidence type="ECO:0000256" key="3">
    <source>
        <dbReference type="ARBA" id="ARBA00022989"/>
    </source>
</evidence>
<organism evidence="6 7">
    <name type="scientific">Pseudovirgaria hyperparasitica</name>
    <dbReference type="NCBI Taxonomy" id="470096"/>
    <lineage>
        <taxon>Eukaryota</taxon>
        <taxon>Fungi</taxon>
        <taxon>Dikarya</taxon>
        <taxon>Ascomycota</taxon>
        <taxon>Pezizomycotina</taxon>
        <taxon>Dothideomycetes</taxon>
        <taxon>Dothideomycetes incertae sedis</taxon>
        <taxon>Acrospermales</taxon>
        <taxon>Acrospermaceae</taxon>
        <taxon>Pseudovirgaria</taxon>
    </lineage>
</organism>
<dbReference type="PANTHER" id="PTHR10989">
    <property type="entry name" value="ANDROGEN-INDUCED PROTEIN 1-RELATED"/>
    <property type="match status" value="1"/>
</dbReference>
<dbReference type="GeneID" id="54490561"/>
<comment type="subcellular location">
    <subcellularLocation>
        <location evidence="1">Endomembrane system</location>
        <topology evidence="1">Multi-pass membrane protein</topology>
    </subcellularLocation>
</comment>
<dbReference type="AlphaFoldDB" id="A0A6A6W5L1"/>
<sequence>MSNVKAKAKDILHRHPLQRAQSPSRGWSAALHVVALCSFAYSFRYLVVNPNPINDSYGWHMQYLTILGLSLATITMTLALLADITLSPRIFAVKNAFALTSAPMEVLISALYWGLRAYDTSLVLPDWAPRLALSADFGFHLFPTLYLLIDTWLLSPPRTIRLAPSLLLSLVIAFTYWFWIERCYQFNGFYPYPIFALLDTSQRIGLFTFSAVLMTLSGTFLGQLYGVMNGHLDNSKKSQ</sequence>
<protein>
    <submittedName>
        <fullName evidence="6">Integral membrane protein</fullName>
    </submittedName>
</protein>
<dbReference type="Proteomes" id="UP000799437">
    <property type="component" value="Unassembled WGS sequence"/>
</dbReference>
<dbReference type="InterPro" id="IPR006838">
    <property type="entry name" value="ADTRP_AIG1"/>
</dbReference>
<feature type="transmembrane region" description="Helical" evidence="5">
    <location>
        <begin position="204"/>
        <end position="227"/>
    </location>
</feature>
<feature type="transmembrane region" description="Helical" evidence="5">
    <location>
        <begin position="26"/>
        <end position="43"/>
    </location>
</feature>
<dbReference type="OrthoDB" id="1898221at2759"/>
<evidence type="ECO:0000256" key="1">
    <source>
        <dbReference type="ARBA" id="ARBA00004127"/>
    </source>
</evidence>
<accession>A0A6A6W5L1</accession>
<feature type="transmembrane region" description="Helical" evidence="5">
    <location>
        <begin position="96"/>
        <end position="115"/>
    </location>
</feature>
<name>A0A6A6W5L1_9PEZI</name>
<dbReference type="RefSeq" id="XP_033599681.1">
    <property type="nucleotide sequence ID" value="XM_033749507.1"/>
</dbReference>
<evidence type="ECO:0000313" key="7">
    <source>
        <dbReference type="Proteomes" id="UP000799437"/>
    </source>
</evidence>
<keyword evidence="4 5" id="KW-0472">Membrane</keyword>
<proteinExistence type="predicted"/>
<keyword evidence="2 5" id="KW-0812">Transmembrane</keyword>
<evidence type="ECO:0000256" key="5">
    <source>
        <dbReference type="SAM" id="Phobius"/>
    </source>
</evidence>
<feature type="transmembrane region" description="Helical" evidence="5">
    <location>
        <begin position="160"/>
        <end position="180"/>
    </location>
</feature>
<keyword evidence="3 5" id="KW-1133">Transmembrane helix</keyword>
<keyword evidence="7" id="KW-1185">Reference proteome</keyword>
<reference evidence="6" key="1">
    <citation type="journal article" date="2020" name="Stud. Mycol.">
        <title>101 Dothideomycetes genomes: a test case for predicting lifestyles and emergence of pathogens.</title>
        <authorList>
            <person name="Haridas S."/>
            <person name="Albert R."/>
            <person name="Binder M."/>
            <person name="Bloem J."/>
            <person name="Labutti K."/>
            <person name="Salamov A."/>
            <person name="Andreopoulos B."/>
            <person name="Baker S."/>
            <person name="Barry K."/>
            <person name="Bills G."/>
            <person name="Bluhm B."/>
            <person name="Cannon C."/>
            <person name="Castanera R."/>
            <person name="Culley D."/>
            <person name="Daum C."/>
            <person name="Ezra D."/>
            <person name="Gonzalez J."/>
            <person name="Henrissat B."/>
            <person name="Kuo A."/>
            <person name="Liang C."/>
            <person name="Lipzen A."/>
            <person name="Lutzoni F."/>
            <person name="Magnuson J."/>
            <person name="Mondo S."/>
            <person name="Nolan M."/>
            <person name="Ohm R."/>
            <person name="Pangilinan J."/>
            <person name="Park H.-J."/>
            <person name="Ramirez L."/>
            <person name="Alfaro M."/>
            <person name="Sun H."/>
            <person name="Tritt A."/>
            <person name="Yoshinaga Y."/>
            <person name="Zwiers L.-H."/>
            <person name="Turgeon B."/>
            <person name="Goodwin S."/>
            <person name="Spatafora J."/>
            <person name="Crous P."/>
            <person name="Grigoriev I."/>
        </authorList>
    </citation>
    <scope>NUCLEOTIDE SEQUENCE</scope>
    <source>
        <strain evidence="6">CBS 121739</strain>
    </source>
</reference>
<gene>
    <name evidence="6" type="ORF">EJ05DRAFT_539272</name>
</gene>